<proteinExistence type="predicted"/>
<dbReference type="AlphaFoldDB" id="A0AAV9XT58"/>
<protein>
    <submittedName>
        <fullName evidence="3">Uncharacterized protein</fullName>
    </submittedName>
</protein>
<accession>A0AAV9XT58</accession>
<name>A0AAV9XT58_9PEZI</name>
<evidence type="ECO:0000313" key="3">
    <source>
        <dbReference type="EMBL" id="KAK6544737.1"/>
    </source>
</evidence>
<comment type="caution">
    <text evidence="3">The sequence shown here is derived from an EMBL/GenBank/DDBJ whole genome shotgun (WGS) entry which is preliminary data.</text>
</comment>
<feature type="signal peptide" evidence="2">
    <location>
        <begin position="1"/>
        <end position="17"/>
    </location>
</feature>
<dbReference type="Proteomes" id="UP001365542">
    <property type="component" value="Unassembled WGS sequence"/>
</dbReference>
<feature type="region of interest" description="Disordered" evidence="1">
    <location>
        <begin position="66"/>
        <end position="115"/>
    </location>
</feature>
<organism evidence="3 4">
    <name type="scientific">Orbilia ellipsospora</name>
    <dbReference type="NCBI Taxonomy" id="2528407"/>
    <lineage>
        <taxon>Eukaryota</taxon>
        <taxon>Fungi</taxon>
        <taxon>Dikarya</taxon>
        <taxon>Ascomycota</taxon>
        <taxon>Pezizomycotina</taxon>
        <taxon>Orbiliomycetes</taxon>
        <taxon>Orbiliales</taxon>
        <taxon>Orbiliaceae</taxon>
        <taxon>Orbilia</taxon>
    </lineage>
</organism>
<dbReference type="EMBL" id="JAVHJO010000001">
    <property type="protein sequence ID" value="KAK6544737.1"/>
    <property type="molecule type" value="Genomic_DNA"/>
</dbReference>
<sequence length="115" mass="11908">MKFTYTLFALLAASAIAHPIVDSNFKASSLETRSKVTNGESLTSPVRRSLAARFFNDIPFFGSMMGGGGGGSGGMIPGFGPPPPPPPPPPPARVPEAQDPPAEVSISRPPGMDDD</sequence>
<keyword evidence="2" id="KW-0732">Signal</keyword>
<evidence type="ECO:0000313" key="4">
    <source>
        <dbReference type="Proteomes" id="UP001365542"/>
    </source>
</evidence>
<reference evidence="3 4" key="1">
    <citation type="submission" date="2019-10" db="EMBL/GenBank/DDBJ databases">
        <authorList>
            <person name="Palmer J.M."/>
        </authorList>
    </citation>
    <scope>NUCLEOTIDE SEQUENCE [LARGE SCALE GENOMIC DNA]</scope>
    <source>
        <strain evidence="3 4">TWF694</strain>
    </source>
</reference>
<feature type="compositionally biased region" description="Gly residues" evidence="1">
    <location>
        <begin position="66"/>
        <end position="77"/>
    </location>
</feature>
<feature type="chain" id="PRO_5043317505" evidence="2">
    <location>
        <begin position="18"/>
        <end position="115"/>
    </location>
</feature>
<evidence type="ECO:0000256" key="2">
    <source>
        <dbReference type="SAM" id="SignalP"/>
    </source>
</evidence>
<keyword evidence="4" id="KW-1185">Reference proteome</keyword>
<feature type="compositionally biased region" description="Pro residues" evidence="1">
    <location>
        <begin position="79"/>
        <end position="93"/>
    </location>
</feature>
<gene>
    <name evidence="3" type="ORF">TWF694_001422</name>
</gene>
<evidence type="ECO:0000256" key="1">
    <source>
        <dbReference type="SAM" id="MobiDB-lite"/>
    </source>
</evidence>